<organism evidence="1 2">
    <name type="scientific">Alkaliphilus hydrothermalis</name>
    <dbReference type="NCBI Taxonomy" id="1482730"/>
    <lineage>
        <taxon>Bacteria</taxon>
        <taxon>Bacillati</taxon>
        <taxon>Bacillota</taxon>
        <taxon>Clostridia</taxon>
        <taxon>Peptostreptococcales</taxon>
        <taxon>Natronincolaceae</taxon>
        <taxon>Alkaliphilus</taxon>
    </lineage>
</organism>
<comment type="caution">
    <text evidence="1">The sequence shown here is derived from an EMBL/GenBank/DDBJ whole genome shotgun (WGS) entry which is preliminary data.</text>
</comment>
<gene>
    <name evidence="1" type="ORF">JOC73_002185</name>
</gene>
<reference evidence="1 2" key="1">
    <citation type="submission" date="2021-01" db="EMBL/GenBank/DDBJ databases">
        <title>Genomic Encyclopedia of Type Strains, Phase IV (KMG-IV): sequencing the most valuable type-strain genomes for metagenomic binning, comparative biology and taxonomic classification.</title>
        <authorList>
            <person name="Goeker M."/>
        </authorList>
    </citation>
    <scope>NUCLEOTIDE SEQUENCE [LARGE SCALE GENOMIC DNA]</scope>
    <source>
        <strain evidence="1 2">DSM 25890</strain>
    </source>
</reference>
<dbReference type="Proteomes" id="UP001314796">
    <property type="component" value="Unassembled WGS sequence"/>
</dbReference>
<proteinExistence type="predicted"/>
<keyword evidence="2" id="KW-1185">Reference proteome</keyword>
<evidence type="ECO:0000313" key="2">
    <source>
        <dbReference type="Proteomes" id="UP001314796"/>
    </source>
</evidence>
<evidence type="ECO:0000313" key="1">
    <source>
        <dbReference type="EMBL" id="MBM7615612.1"/>
    </source>
</evidence>
<dbReference type="EMBL" id="JAFBEE010000015">
    <property type="protein sequence ID" value="MBM7615612.1"/>
    <property type="molecule type" value="Genomic_DNA"/>
</dbReference>
<sequence>MWGWLYGVDSETIPQEYQLLPCSKDKAIIALYQELKETYIQREITVIKNLISYLSAESGKTSEMN</sequence>
<protein>
    <submittedName>
        <fullName evidence="1">Uncharacterized protein</fullName>
    </submittedName>
</protein>
<accession>A0ABS2NRV8</accession>
<name>A0ABS2NRV8_9FIRM</name>